<keyword evidence="2" id="KW-0472">Membrane</keyword>
<feature type="region of interest" description="Disordered" evidence="1">
    <location>
        <begin position="145"/>
        <end position="177"/>
    </location>
</feature>
<dbReference type="EMBL" id="QOUW02000030">
    <property type="protein sequence ID" value="RIW13465.1"/>
    <property type="molecule type" value="Genomic_DNA"/>
</dbReference>
<feature type="transmembrane region" description="Helical" evidence="2">
    <location>
        <begin position="115"/>
        <end position="134"/>
    </location>
</feature>
<sequence>MKNFIQRHHSTLSLLAKHLIQTPAVLLLVIAAYVLATDTYFNHNQRIVTAVTQAAWLGKAEKGQIRIFECTDGTPIDRATIVGNANPCPNSEVKTTSIADSARQTTQREREQIGLLYLSLVIISLLATGLFRACDHIKAKYGKRSRQMTNQCNEGSTHQTKPDENNKTMEKDKKVEQ</sequence>
<feature type="compositionally biased region" description="Basic and acidic residues" evidence="1">
    <location>
        <begin position="160"/>
        <end position="177"/>
    </location>
</feature>
<protein>
    <submittedName>
        <fullName evidence="3">Uncharacterized protein</fullName>
    </submittedName>
</protein>
<gene>
    <name evidence="3" type="ORF">DS957_010895</name>
</gene>
<dbReference type="RefSeq" id="WP_096071963.1">
    <property type="nucleotide sequence ID" value="NZ_JBNAZB010000039.1"/>
</dbReference>
<accession>A0A8B3DJL9</accession>
<organism evidence="3 4">
    <name type="scientific">Vibrio harveyi</name>
    <name type="common">Beneckea harveyi</name>
    <dbReference type="NCBI Taxonomy" id="669"/>
    <lineage>
        <taxon>Bacteria</taxon>
        <taxon>Pseudomonadati</taxon>
        <taxon>Pseudomonadota</taxon>
        <taxon>Gammaproteobacteria</taxon>
        <taxon>Vibrionales</taxon>
        <taxon>Vibrionaceae</taxon>
        <taxon>Vibrio</taxon>
    </lineage>
</organism>
<name>A0A8B3DJL9_VIBHA</name>
<evidence type="ECO:0000256" key="1">
    <source>
        <dbReference type="SAM" id="MobiDB-lite"/>
    </source>
</evidence>
<dbReference type="Proteomes" id="UP000253437">
    <property type="component" value="Unassembled WGS sequence"/>
</dbReference>
<evidence type="ECO:0000256" key="2">
    <source>
        <dbReference type="SAM" id="Phobius"/>
    </source>
</evidence>
<keyword evidence="2" id="KW-1133">Transmembrane helix</keyword>
<reference evidence="3 4" key="1">
    <citation type="submission" date="2018-08" db="EMBL/GenBank/DDBJ databases">
        <title>Vibrio harveyi strains pathogenic to white snook Centropomus viridis Lockington (1877) and potential probiotic bacteria.</title>
        <authorList>
            <person name="Soto-Rodriguez S."/>
            <person name="Gomez-Gil B."/>
            <person name="Lozano-Olvera R."/>
        </authorList>
    </citation>
    <scope>NUCLEOTIDE SEQUENCE [LARGE SCALE GENOMIC DNA]</scope>
    <source>
        <strain evidence="3 4">CAIM 1508</strain>
    </source>
</reference>
<evidence type="ECO:0000313" key="3">
    <source>
        <dbReference type="EMBL" id="RIW13465.1"/>
    </source>
</evidence>
<proteinExistence type="predicted"/>
<feature type="transmembrane region" description="Helical" evidence="2">
    <location>
        <begin position="12"/>
        <end position="36"/>
    </location>
</feature>
<dbReference type="AlphaFoldDB" id="A0A8B3DJL9"/>
<keyword evidence="2" id="KW-0812">Transmembrane</keyword>
<evidence type="ECO:0000313" key="4">
    <source>
        <dbReference type="Proteomes" id="UP000253437"/>
    </source>
</evidence>
<feature type="compositionally biased region" description="Polar residues" evidence="1">
    <location>
        <begin position="147"/>
        <end position="159"/>
    </location>
</feature>
<comment type="caution">
    <text evidence="3">The sequence shown here is derived from an EMBL/GenBank/DDBJ whole genome shotgun (WGS) entry which is preliminary data.</text>
</comment>